<keyword evidence="2" id="KW-0131">Cell cycle</keyword>
<keyword evidence="2" id="KW-0132">Cell division</keyword>
<dbReference type="SUPFAM" id="SSF140931">
    <property type="entry name" value="Fic-like"/>
    <property type="match status" value="1"/>
</dbReference>
<dbReference type="PANTHER" id="PTHR13504:SF38">
    <property type="entry name" value="FIDO DOMAIN-CONTAINING PROTEIN"/>
    <property type="match status" value="1"/>
</dbReference>
<dbReference type="PROSITE" id="PS51459">
    <property type="entry name" value="FIDO"/>
    <property type="match status" value="1"/>
</dbReference>
<feature type="domain" description="Fido" evidence="1">
    <location>
        <begin position="101"/>
        <end position="237"/>
    </location>
</feature>
<dbReference type="Gene3D" id="1.10.3290.10">
    <property type="entry name" value="Fido-like domain"/>
    <property type="match status" value="1"/>
</dbReference>
<dbReference type="Proteomes" id="UP000245263">
    <property type="component" value="Chromosome 1"/>
</dbReference>
<evidence type="ECO:0000259" key="1">
    <source>
        <dbReference type="PROSITE" id="PS51459"/>
    </source>
</evidence>
<reference evidence="2 3" key="1">
    <citation type="submission" date="2021-08" db="EMBL/GenBank/DDBJ databases">
        <title>Complete genome sequence of Leptospira kobayashii strain E30.</title>
        <authorList>
            <person name="Nakao R."/>
            <person name="Nakamura S."/>
            <person name="Masuzawa T."/>
            <person name="Koizumi N."/>
        </authorList>
    </citation>
    <scope>NUCLEOTIDE SEQUENCE [LARGE SCALE GENOMIC DNA]</scope>
    <source>
        <strain evidence="2 3">E30</strain>
    </source>
</reference>
<dbReference type="Pfam" id="PF02661">
    <property type="entry name" value="Fic"/>
    <property type="match status" value="1"/>
</dbReference>
<dbReference type="InterPro" id="IPR003812">
    <property type="entry name" value="Fido"/>
</dbReference>
<name>A0ABN6KKB6_9LEPT</name>
<evidence type="ECO:0000313" key="3">
    <source>
        <dbReference type="Proteomes" id="UP000245263"/>
    </source>
</evidence>
<dbReference type="PANTHER" id="PTHR13504">
    <property type="entry name" value="FIDO DOMAIN-CONTAINING PROTEIN DDB_G0283145"/>
    <property type="match status" value="1"/>
</dbReference>
<organism evidence="2 3">
    <name type="scientific">Leptospira kobayashii</name>
    <dbReference type="NCBI Taxonomy" id="1917830"/>
    <lineage>
        <taxon>Bacteria</taxon>
        <taxon>Pseudomonadati</taxon>
        <taxon>Spirochaetota</taxon>
        <taxon>Spirochaetia</taxon>
        <taxon>Leptospirales</taxon>
        <taxon>Leptospiraceae</taxon>
        <taxon>Leptospira</taxon>
    </lineage>
</organism>
<keyword evidence="3" id="KW-1185">Reference proteome</keyword>
<dbReference type="InterPro" id="IPR040198">
    <property type="entry name" value="Fido_containing"/>
</dbReference>
<sequence>MYVSDMNSALIKSIEGKKKELDRLRPLPKAILEKLREQFYLEWTYNSNAIEGNTLSLQETDLVLRQGITIGNKSLREHFEVINHKEGIDYLEKVIKKKTSISLNLIREIHGIILKNIDDEEAGVFRRTNVRITGASHIPPNAAKVYNLVEELVEWYYLNHKKLSVPELASWFHYKFVFIHPFIDGNGRTARLLMNLILMQEGYPPAVILHLDRRKYYRVLREADKGNPLGFMDFVGKSVERSLIIYLNSFKIDSKDNKQGYITLKEATKHCNYSLEYLSLLARTGKLSAVKFNRNWMTTIEAIQTYLEEVT</sequence>
<evidence type="ECO:0000313" key="2">
    <source>
        <dbReference type="EMBL" id="BDA80381.1"/>
    </source>
</evidence>
<protein>
    <submittedName>
        <fullName evidence="2">Cell division protein Fic</fullName>
    </submittedName>
</protein>
<proteinExistence type="predicted"/>
<dbReference type="EMBL" id="AP025028">
    <property type="protein sequence ID" value="BDA80381.1"/>
    <property type="molecule type" value="Genomic_DNA"/>
</dbReference>
<dbReference type="GO" id="GO:0051301">
    <property type="term" value="P:cell division"/>
    <property type="evidence" value="ECO:0007669"/>
    <property type="project" value="UniProtKB-KW"/>
</dbReference>
<accession>A0ABN6KKB6</accession>
<dbReference type="InterPro" id="IPR036597">
    <property type="entry name" value="Fido-like_dom_sf"/>
</dbReference>
<gene>
    <name evidence="2" type="ORF">LPTSP3_g33110</name>
</gene>